<sequence>MSPADGDGSRPGSAGRPGDGRRTGSAAGPGTGGRASGPGAATAGAGAADRLSRLLAMVPWLLERQGVALEEAARHFDVTTDQLVADLELLFVCGAPGHMPDDLIEADWESGRVYLGNADAIARPLRLGQDEALALIVGLRTLADLRGVEDSAVLESALSKLSEAAGDAAAAAGSVQLDLAAGADTEVLAVVRGALARRRRLHLRYLTATRDETTERDVDPVSLDSVDGRFYLQAWCHRAQGVRRFRLDRVLAADELDEDGTPPADAVARDLDDNLLAPGEDLPLVVLDLAPSARWVAESFPVESVEPRPAAPGRRAARSDDGDGGLRVRLRVADGAWLRRLVLRLGGAAVVVAPPALAGEVAAAARAALAAAQD</sequence>
<evidence type="ECO:0000259" key="2">
    <source>
        <dbReference type="Pfam" id="PF13280"/>
    </source>
</evidence>
<feature type="domain" description="WYL" evidence="2">
    <location>
        <begin position="186"/>
        <end position="253"/>
    </location>
</feature>
<dbReference type="Proteomes" id="UP001387100">
    <property type="component" value="Unassembled WGS sequence"/>
</dbReference>
<evidence type="ECO:0000259" key="3">
    <source>
        <dbReference type="Pfam" id="PF19187"/>
    </source>
</evidence>
<dbReference type="Pfam" id="PF19187">
    <property type="entry name" value="HTH_PafC"/>
    <property type="match status" value="1"/>
</dbReference>
<dbReference type="RefSeq" id="WP_339574367.1">
    <property type="nucleotide sequence ID" value="NZ_JBBIAA010000005.1"/>
</dbReference>
<organism evidence="5 6">
    <name type="scientific">Pseudokineococcus basanitobsidens</name>
    <dbReference type="NCBI Taxonomy" id="1926649"/>
    <lineage>
        <taxon>Bacteria</taxon>
        <taxon>Bacillati</taxon>
        <taxon>Actinomycetota</taxon>
        <taxon>Actinomycetes</taxon>
        <taxon>Kineosporiales</taxon>
        <taxon>Kineosporiaceae</taxon>
        <taxon>Pseudokineococcus</taxon>
    </lineage>
</organism>
<evidence type="ECO:0000313" key="5">
    <source>
        <dbReference type="EMBL" id="MEJ5944981.1"/>
    </source>
</evidence>
<dbReference type="InterPro" id="IPR043839">
    <property type="entry name" value="PafC_HTH"/>
</dbReference>
<protein>
    <submittedName>
        <fullName evidence="5">WYL domain-containing protein</fullName>
    </submittedName>
</protein>
<feature type="domain" description="PafC HTH" evidence="3">
    <location>
        <begin position="49"/>
        <end position="162"/>
    </location>
</feature>
<evidence type="ECO:0000313" key="6">
    <source>
        <dbReference type="Proteomes" id="UP001387100"/>
    </source>
</evidence>
<dbReference type="PROSITE" id="PS52050">
    <property type="entry name" value="WYL"/>
    <property type="match status" value="1"/>
</dbReference>
<dbReference type="InterPro" id="IPR051534">
    <property type="entry name" value="CBASS_pafABC_assoc_protein"/>
</dbReference>
<dbReference type="PIRSF" id="PIRSF016838">
    <property type="entry name" value="PafC"/>
    <property type="match status" value="1"/>
</dbReference>
<dbReference type="InterPro" id="IPR057727">
    <property type="entry name" value="WCX_dom"/>
</dbReference>
<feature type="domain" description="WCX" evidence="4">
    <location>
        <begin position="285"/>
        <end position="369"/>
    </location>
</feature>
<name>A0ABU8RIR9_9ACTN</name>
<reference evidence="5 6" key="1">
    <citation type="journal article" date="2017" name="Int. J. Syst. Evol. Microbiol.">
        <title>Pseudokineococcus basanitobsidens sp. nov., isolated from volcanic rock.</title>
        <authorList>
            <person name="Lee D.W."/>
            <person name="Park M.Y."/>
            <person name="Kim J.J."/>
            <person name="Kim B.S."/>
        </authorList>
    </citation>
    <scope>NUCLEOTIDE SEQUENCE [LARGE SCALE GENOMIC DNA]</scope>
    <source>
        <strain evidence="5 6">DSM 103726</strain>
    </source>
</reference>
<comment type="caution">
    <text evidence="5">The sequence shown here is derived from an EMBL/GenBank/DDBJ whole genome shotgun (WGS) entry which is preliminary data.</text>
</comment>
<dbReference type="PANTHER" id="PTHR34580">
    <property type="match status" value="1"/>
</dbReference>
<dbReference type="InterPro" id="IPR028349">
    <property type="entry name" value="PafC-like"/>
</dbReference>
<dbReference type="EMBL" id="JBBIAA010000005">
    <property type="protein sequence ID" value="MEJ5944981.1"/>
    <property type="molecule type" value="Genomic_DNA"/>
</dbReference>
<evidence type="ECO:0000256" key="1">
    <source>
        <dbReference type="SAM" id="MobiDB-lite"/>
    </source>
</evidence>
<dbReference type="PANTHER" id="PTHR34580:SF1">
    <property type="entry name" value="PROTEIN PAFC"/>
    <property type="match status" value="1"/>
</dbReference>
<evidence type="ECO:0000259" key="4">
    <source>
        <dbReference type="Pfam" id="PF25583"/>
    </source>
</evidence>
<accession>A0ABU8RIR9</accession>
<keyword evidence="6" id="KW-1185">Reference proteome</keyword>
<gene>
    <name evidence="5" type="ORF">WDZ17_06685</name>
</gene>
<dbReference type="InterPro" id="IPR026881">
    <property type="entry name" value="WYL_dom"/>
</dbReference>
<dbReference type="Pfam" id="PF25583">
    <property type="entry name" value="WCX"/>
    <property type="match status" value="1"/>
</dbReference>
<dbReference type="Pfam" id="PF13280">
    <property type="entry name" value="WYL"/>
    <property type="match status" value="1"/>
</dbReference>
<feature type="region of interest" description="Disordered" evidence="1">
    <location>
        <begin position="1"/>
        <end position="44"/>
    </location>
</feature>
<proteinExistence type="predicted"/>
<feature type="compositionally biased region" description="Gly residues" evidence="1">
    <location>
        <begin position="27"/>
        <end position="36"/>
    </location>
</feature>